<dbReference type="AlphaFoldDB" id="A0A075H075"/>
<dbReference type="Pfam" id="PF01877">
    <property type="entry name" value="RNA_binding"/>
    <property type="match status" value="1"/>
</dbReference>
<dbReference type="PANTHER" id="PTHR38816">
    <property type="entry name" value="EXOSOME SUBUNIT, DUF54 FAMILY-RELATED"/>
    <property type="match status" value="1"/>
</dbReference>
<dbReference type="SUPFAM" id="SSF55282">
    <property type="entry name" value="RL5-like"/>
    <property type="match status" value="1"/>
</dbReference>
<evidence type="ECO:0000313" key="1">
    <source>
        <dbReference type="EMBL" id="AIF08535.1"/>
    </source>
</evidence>
<accession>A0A075H075</accession>
<reference evidence="1" key="1">
    <citation type="journal article" date="2014" name="Genome Biol. Evol.">
        <title>Pangenome evidence for extensive interdomain horizontal transfer affecting lineage core and shell genes in uncultured planktonic thaumarchaeota and euryarchaeota.</title>
        <authorList>
            <person name="Deschamps P."/>
            <person name="Zivanovic Y."/>
            <person name="Moreira D."/>
            <person name="Rodriguez-Valera F."/>
            <person name="Lopez-Garcia P."/>
        </authorList>
    </citation>
    <scope>NUCLEOTIDE SEQUENCE</scope>
</reference>
<name>A0A075H075_9ARCH</name>
<protein>
    <submittedName>
        <fullName evidence="1">Putative exosome subunit</fullName>
    </submittedName>
</protein>
<dbReference type="EMBL" id="KF900834">
    <property type="protein sequence ID" value="AIF08535.1"/>
    <property type="molecule type" value="Genomic_DNA"/>
</dbReference>
<dbReference type="InterPro" id="IPR002739">
    <property type="entry name" value="PAB1135-like"/>
</dbReference>
<proteinExistence type="predicted"/>
<dbReference type="PANTHER" id="PTHR38816:SF1">
    <property type="entry name" value="EXOSOME SUBUNIT"/>
    <property type="match status" value="1"/>
</dbReference>
<dbReference type="Gene3D" id="3.30.1440.10">
    <property type="match status" value="1"/>
</dbReference>
<sequence length="127" mass="14932">MNVLSAIKKVLQIEPEEFTANSIKGHFGNIIILFKAILNSKRATEIAYKIIDMMSNEDRFLMYNDFDLYIDAKNSIYLRISKQKLFERKVVLEQTDSLKIKLKFVRSYQSRSEIQNFRRMLIDGDGD</sequence>
<dbReference type="InterPro" id="IPR022803">
    <property type="entry name" value="Ribosomal_uL5_dom_sf"/>
</dbReference>
<organism evidence="1">
    <name type="scientific">uncultured marine thaumarchaeote KM3_31_E07</name>
    <dbReference type="NCBI Taxonomy" id="1456118"/>
    <lineage>
        <taxon>Archaea</taxon>
        <taxon>Nitrososphaerota</taxon>
        <taxon>environmental samples</taxon>
    </lineage>
</organism>